<keyword evidence="2" id="KW-1185">Reference proteome</keyword>
<evidence type="ECO:0000313" key="1">
    <source>
        <dbReference type="EMBL" id="MPC83510.1"/>
    </source>
</evidence>
<proteinExistence type="predicted"/>
<organism evidence="1 2">
    <name type="scientific">Portunus trituberculatus</name>
    <name type="common">Swimming crab</name>
    <name type="synonym">Neptunus trituberculatus</name>
    <dbReference type="NCBI Taxonomy" id="210409"/>
    <lineage>
        <taxon>Eukaryota</taxon>
        <taxon>Metazoa</taxon>
        <taxon>Ecdysozoa</taxon>
        <taxon>Arthropoda</taxon>
        <taxon>Crustacea</taxon>
        <taxon>Multicrustacea</taxon>
        <taxon>Malacostraca</taxon>
        <taxon>Eumalacostraca</taxon>
        <taxon>Eucarida</taxon>
        <taxon>Decapoda</taxon>
        <taxon>Pleocyemata</taxon>
        <taxon>Brachyura</taxon>
        <taxon>Eubrachyura</taxon>
        <taxon>Portunoidea</taxon>
        <taxon>Portunidae</taxon>
        <taxon>Portuninae</taxon>
        <taxon>Portunus</taxon>
    </lineage>
</organism>
<name>A0A5B7IGE9_PORTR</name>
<gene>
    <name evidence="1" type="ORF">E2C01_078222</name>
</gene>
<reference evidence="1 2" key="1">
    <citation type="submission" date="2019-05" db="EMBL/GenBank/DDBJ databases">
        <title>Another draft genome of Portunus trituberculatus and its Hox gene families provides insights of decapod evolution.</title>
        <authorList>
            <person name="Jeong J.-H."/>
            <person name="Song I."/>
            <person name="Kim S."/>
            <person name="Choi T."/>
            <person name="Kim D."/>
            <person name="Ryu S."/>
            <person name="Kim W."/>
        </authorList>
    </citation>
    <scope>NUCLEOTIDE SEQUENCE [LARGE SCALE GENOMIC DNA]</scope>
    <source>
        <tissue evidence="1">Muscle</tissue>
    </source>
</reference>
<accession>A0A5B7IGE9</accession>
<dbReference type="AlphaFoldDB" id="A0A5B7IGE9"/>
<comment type="caution">
    <text evidence="1">The sequence shown here is derived from an EMBL/GenBank/DDBJ whole genome shotgun (WGS) entry which is preliminary data.</text>
</comment>
<protein>
    <submittedName>
        <fullName evidence="1">Uncharacterized protein</fullName>
    </submittedName>
</protein>
<dbReference type="Proteomes" id="UP000324222">
    <property type="component" value="Unassembled WGS sequence"/>
</dbReference>
<dbReference type="EMBL" id="VSRR010062719">
    <property type="protein sequence ID" value="MPC83510.1"/>
    <property type="molecule type" value="Genomic_DNA"/>
</dbReference>
<sequence length="78" mass="9076">MDATKEQEDLAWSRVSEFGHWPDKDMSWTTTAKDVGQKRGHHDFLYPAISFVTSSEEARRLGHPKVQRTFLYYSLSTL</sequence>
<evidence type="ECO:0000313" key="2">
    <source>
        <dbReference type="Proteomes" id="UP000324222"/>
    </source>
</evidence>